<protein>
    <submittedName>
        <fullName evidence="2">Uncharacterized protein</fullName>
    </submittedName>
</protein>
<feature type="compositionally biased region" description="Basic and acidic residues" evidence="1">
    <location>
        <begin position="15"/>
        <end position="34"/>
    </location>
</feature>
<dbReference type="AlphaFoldDB" id="A0AAU9LQ28"/>
<reference evidence="2 3" key="1">
    <citation type="submission" date="2022-01" db="EMBL/GenBank/DDBJ databases">
        <authorList>
            <person name="Xiong W."/>
            <person name="Schranz E."/>
        </authorList>
    </citation>
    <scope>NUCLEOTIDE SEQUENCE [LARGE SCALE GENOMIC DNA]</scope>
</reference>
<gene>
    <name evidence="2" type="ORF">LVIROSA_LOCUS1782</name>
</gene>
<evidence type="ECO:0000313" key="2">
    <source>
        <dbReference type="EMBL" id="CAH1413839.1"/>
    </source>
</evidence>
<feature type="region of interest" description="Disordered" evidence="1">
    <location>
        <begin position="1"/>
        <end position="34"/>
    </location>
</feature>
<evidence type="ECO:0000256" key="1">
    <source>
        <dbReference type="SAM" id="MobiDB-lite"/>
    </source>
</evidence>
<name>A0AAU9LQ28_9ASTR</name>
<dbReference type="EMBL" id="CAKMRJ010000001">
    <property type="protein sequence ID" value="CAH1413839.1"/>
    <property type="molecule type" value="Genomic_DNA"/>
</dbReference>
<proteinExistence type="predicted"/>
<organism evidence="2 3">
    <name type="scientific">Lactuca virosa</name>
    <dbReference type="NCBI Taxonomy" id="75947"/>
    <lineage>
        <taxon>Eukaryota</taxon>
        <taxon>Viridiplantae</taxon>
        <taxon>Streptophyta</taxon>
        <taxon>Embryophyta</taxon>
        <taxon>Tracheophyta</taxon>
        <taxon>Spermatophyta</taxon>
        <taxon>Magnoliopsida</taxon>
        <taxon>eudicotyledons</taxon>
        <taxon>Gunneridae</taxon>
        <taxon>Pentapetalae</taxon>
        <taxon>asterids</taxon>
        <taxon>campanulids</taxon>
        <taxon>Asterales</taxon>
        <taxon>Asteraceae</taxon>
        <taxon>Cichorioideae</taxon>
        <taxon>Cichorieae</taxon>
        <taxon>Lactucinae</taxon>
        <taxon>Lactuca</taxon>
    </lineage>
</organism>
<feature type="region of interest" description="Disordered" evidence="1">
    <location>
        <begin position="67"/>
        <end position="100"/>
    </location>
</feature>
<evidence type="ECO:0000313" key="3">
    <source>
        <dbReference type="Proteomes" id="UP001157418"/>
    </source>
</evidence>
<sequence>MKERRRSSLPRHGKGSWDEEKKEKLQGEEISRGRIGEMSSKELVKTRFFSTDHRVKLEGEAVTTRGVDSELRLNRKQQAASTTPKAVSSTTKAKRAAVAY</sequence>
<feature type="compositionally biased region" description="Basic residues" evidence="1">
    <location>
        <begin position="1"/>
        <end position="14"/>
    </location>
</feature>
<comment type="caution">
    <text evidence="2">The sequence shown here is derived from an EMBL/GenBank/DDBJ whole genome shotgun (WGS) entry which is preliminary data.</text>
</comment>
<dbReference type="Proteomes" id="UP001157418">
    <property type="component" value="Unassembled WGS sequence"/>
</dbReference>
<accession>A0AAU9LQ28</accession>
<keyword evidence="3" id="KW-1185">Reference proteome</keyword>
<feature type="compositionally biased region" description="Polar residues" evidence="1">
    <location>
        <begin position="76"/>
        <end position="91"/>
    </location>
</feature>